<evidence type="ECO:0000313" key="2">
    <source>
        <dbReference type="Proteomes" id="UP000319663"/>
    </source>
</evidence>
<evidence type="ECO:0000313" key="1">
    <source>
        <dbReference type="EMBL" id="TQB70709.1"/>
    </source>
</evidence>
<gene>
    <name evidence="1" type="ORF">MPDQ_008188</name>
</gene>
<accession>A0A507QQI1</accession>
<keyword evidence="2" id="KW-1185">Reference proteome</keyword>
<sequence length="90" mass="9711">MPRGSTTLLSTTTVIATGSNTGLGFECNKQPLDLGLSRLIIPVRSEAKGEEAYIEDGKAVLYRPEGEKIAGRLWEETMNGLAFAGVHDYP</sequence>
<name>A0A507QQI1_MONPU</name>
<dbReference type="AlphaFoldDB" id="A0A507QQI1"/>
<dbReference type="Proteomes" id="UP000319663">
    <property type="component" value="Unassembled WGS sequence"/>
</dbReference>
<dbReference type="STRING" id="5098.A0A507QQI1"/>
<protein>
    <submittedName>
        <fullName evidence="1">Uncharacterized protein</fullName>
    </submittedName>
</protein>
<comment type="caution">
    <text evidence="1">The sequence shown here is derived from an EMBL/GenBank/DDBJ whole genome shotgun (WGS) entry which is preliminary data.</text>
</comment>
<organism evidence="1 2">
    <name type="scientific">Monascus purpureus</name>
    <name type="common">Red mold</name>
    <name type="synonym">Monascus anka</name>
    <dbReference type="NCBI Taxonomy" id="5098"/>
    <lineage>
        <taxon>Eukaryota</taxon>
        <taxon>Fungi</taxon>
        <taxon>Dikarya</taxon>
        <taxon>Ascomycota</taxon>
        <taxon>Pezizomycotina</taxon>
        <taxon>Eurotiomycetes</taxon>
        <taxon>Eurotiomycetidae</taxon>
        <taxon>Eurotiales</taxon>
        <taxon>Aspergillaceae</taxon>
        <taxon>Monascus</taxon>
    </lineage>
</organism>
<dbReference type="EMBL" id="VIFY01000098">
    <property type="protein sequence ID" value="TQB70709.1"/>
    <property type="molecule type" value="Genomic_DNA"/>
</dbReference>
<reference evidence="1 2" key="1">
    <citation type="submission" date="2019-06" db="EMBL/GenBank/DDBJ databases">
        <title>Wine fermentation using esterase from Monascus purpureus.</title>
        <authorList>
            <person name="Geng C."/>
            <person name="Zhang Y."/>
        </authorList>
    </citation>
    <scope>NUCLEOTIDE SEQUENCE [LARGE SCALE GENOMIC DNA]</scope>
    <source>
        <strain evidence="1">HQ1</strain>
    </source>
</reference>
<proteinExistence type="predicted"/>